<evidence type="ECO:0000256" key="1">
    <source>
        <dbReference type="ARBA" id="ARBA00009673"/>
    </source>
</evidence>
<keyword evidence="2" id="KW-0963">Cytoplasm</keyword>
<dbReference type="GO" id="GO:0000049">
    <property type="term" value="F:tRNA binding"/>
    <property type="evidence" value="ECO:0007669"/>
    <property type="project" value="UniProtKB-UniRule"/>
</dbReference>
<accession>A0A2T1N7V2</accession>
<comment type="subcellular location">
    <subcellularLocation>
        <location evidence="2">Cytoplasm</location>
    </subcellularLocation>
</comment>
<organism evidence="3 4">
    <name type="scientific">Mesoflavibacter zeaxanthinifaciens subsp. sabulilitoris</name>
    <dbReference type="NCBI Taxonomy" id="1520893"/>
    <lineage>
        <taxon>Bacteria</taxon>
        <taxon>Pseudomonadati</taxon>
        <taxon>Bacteroidota</taxon>
        <taxon>Flavobacteriia</taxon>
        <taxon>Flavobacteriales</taxon>
        <taxon>Flavobacteriaceae</taxon>
        <taxon>Mesoflavibacter</taxon>
    </lineage>
</organism>
<keyword evidence="2" id="KW-0694">RNA-binding</keyword>
<dbReference type="Gene3D" id="3.50.80.10">
    <property type="entry name" value="D-tyrosyl-tRNA(Tyr) deacylase"/>
    <property type="match status" value="1"/>
</dbReference>
<evidence type="ECO:0000313" key="3">
    <source>
        <dbReference type="EMBL" id="PSG87937.1"/>
    </source>
</evidence>
<gene>
    <name evidence="2" type="primary">dtd</name>
    <name evidence="3" type="ORF">C7H61_12055</name>
</gene>
<dbReference type="EC" id="3.1.1.-" evidence="2"/>
<comment type="caution">
    <text evidence="3">The sequence shown here is derived from an EMBL/GenBank/DDBJ whole genome shotgun (WGS) entry which is preliminary data.</text>
</comment>
<dbReference type="AlphaFoldDB" id="A0A2T1N7V2"/>
<feature type="short sequence motif" description="Gly-cisPro motif, important for rejection of L-amino acids" evidence="2">
    <location>
        <begin position="138"/>
        <end position="139"/>
    </location>
</feature>
<name>A0A2T1N7V2_9FLAO</name>
<dbReference type="SUPFAM" id="SSF69500">
    <property type="entry name" value="DTD-like"/>
    <property type="match status" value="1"/>
</dbReference>
<proteinExistence type="inferred from homology"/>
<dbReference type="Proteomes" id="UP000238430">
    <property type="component" value="Unassembled WGS sequence"/>
</dbReference>
<dbReference type="GO" id="GO:0043908">
    <property type="term" value="F:Ser(Gly)-tRNA(Ala) hydrolase activity"/>
    <property type="evidence" value="ECO:0007669"/>
    <property type="project" value="UniProtKB-UniRule"/>
</dbReference>
<comment type="catalytic activity">
    <reaction evidence="2">
        <text>glycyl-tRNA(Ala) + H2O = tRNA(Ala) + glycine + H(+)</text>
        <dbReference type="Rhea" id="RHEA:53744"/>
        <dbReference type="Rhea" id="RHEA-COMP:9657"/>
        <dbReference type="Rhea" id="RHEA-COMP:13640"/>
        <dbReference type="ChEBI" id="CHEBI:15377"/>
        <dbReference type="ChEBI" id="CHEBI:15378"/>
        <dbReference type="ChEBI" id="CHEBI:57305"/>
        <dbReference type="ChEBI" id="CHEBI:78442"/>
        <dbReference type="ChEBI" id="CHEBI:78522"/>
    </reaction>
</comment>
<dbReference type="GO" id="GO:0051500">
    <property type="term" value="F:D-tyrosyl-tRNA(Tyr) deacylase activity"/>
    <property type="evidence" value="ECO:0007669"/>
    <property type="project" value="TreeGrafter"/>
</dbReference>
<dbReference type="OrthoDB" id="9801395at2"/>
<dbReference type="EMBL" id="PXOT01000025">
    <property type="protein sequence ID" value="PSG87937.1"/>
    <property type="molecule type" value="Genomic_DNA"/>
</dbReference>
<dbReference type="HAMAP" id="MF_00518">
    <property type="entry name" value="Deacylase_Dtd"/>
    <property type="match status" value="1"/>
</dbReference>
<dbReference type="InterPro" id="IPR023509">
    <property type="entry name" value="DTD-like_sf"/>
</dbReference>
<dbReference type="GO" id="GO:0019478">
    <property type="term" value="P:D-amino acid catabolic process"/>
    <property type="evidence" value="ECO:0007669"/>
    <property type="project" value="UniProtKB-UniRule"/>
</dbReference>
<dbReference type="PANTHER" id="PTHR10472">
    <property type="entry name" value="D-TYROSYL-TRNA TYR DEACYLASE"/>
    <property type="match status" value="1"/>
</dbReference>
<sequence>MKVVLQRVNQASVTIDNQTVAKIEQGLLVLVGIVEEDTQEDINWLVNKIINCRIFSDENGVMNKSVKDIDGDVIVVSQFTLHASTKKGNRPSYIKAAKPDVAIPLYESFIKTCEADLQKPIQTGQFGADMKVALVNDGPVTILIDTKNKE</sequence>
<dbReference type="NCBIfam" id="TIGR00256">
    <property type="entry name" value="D-aminoacyl-tRNA deacylase"/>
    <property type="match status" value="1"/>
</dbReference>
<dbReference type="FunFam" id="3.50.80.10:FF:000001">
    <property type="entry name" value="D-aminoacyl-tRNA deacylase"/>
    <property type="match status" value="1"/>
</dbReference>
<reference evidence="3 4" key="1">
    <citation type="submission" date="2018-03" db="EMBL/GenBank/DDBJ databases">
        <title>Mesoflavibacter sp. HG37 and Mesoflavibacter sp. HG96 sp.nov., two marine bacteria isolated from seawater of Western Pacific Ocean.</title>
        <authorList>
            <person name="Cheng H."/>
            <person name="Wu Y.-H."/>
            <person name="Guo L.-L."/>
            <person name="Xu X.-W."/>
        </authorList>
    </citation>
    <scope>NUCLEOTIDE SEQUENCE [LARGE SCALE GENOMIC DNA]</scope>
    <source>
        <strain evidence="3 4">KCTC 42117</strain>
    </source>
</reference>
<comment type="similarity">
    <text evidence="1 2">Belongs to the DTD family.</text>
</comment>
<dbReference type="GO" id="GO:0005737">
    <property type="term" value="C:cytoplasm"/>
    <property type="evidence" value="ECO:0007669"/>
    <property type="project" value="UniProtKB-SubCell"/>
</dbReference>
<dbReference type="CDD" id="cd00563">
    <property type="entry name" value="Dtyr_deacylase"/>
    <property type="match status" value="1"/>
</dbReference>
<dbReference type="EC" id="3.1.1.96" evidence="2"/>
<keyword evidence="2" id="KW-0378">Hydrolase</keyword>
<dbReference type="InterPro" id="IPR003732">
    <property type="entry name" value="Daa-tRNA_deacyls_DTD"/>
</dbReference>
<evidence type="ECO:0000256" key="2">
    <source>
        <dbReference type="HAMAP-Rule" id="MF_00518"/>
    </source>
</evidence>
<comment type="subunit">
    <text evidence="2">Homodimer.</text>
</comment>
<dbReference type="RefSeq" id="WP_106680112.1">
    <property type="nucleotide sequence ID" value="NZ_JACHWV010000004.1"/>
</dbReference>
<evidence type="ECO:0000313" key="4">
    <source>
        <dbReference type="Proteomes" id="UP000238430"/>
    </source>
</evidence>
<dbReference type="GO" id="GO:0106026">
    <property type="term" value="F:Gly-tRNA(Ala) deacylase activity"/>
    <property type="evidence" value="ECO:0007669"/>
    <property type="project" value="UniProtKB-UniRule"/>
</dbReference>
<dbReference type="PANTHER" id="PTHR10472:SF5">
    <property type="entry name" value="D-AMINOACYL-TRNA DEACYLASE 1"/>
    <property type="match status" value="1"/>
</dbReference>
<comment type="domain">
    <text evidence="2">A Gly-cisPro motif from one monomer fits into the active site of the other monomer to allow specific chiral rejection of L-amino acids.</text>
</comment>
<protein>
    <recommendedName>
        <fullName evidence="2">D-aminoacyl-tRNA deacylase</fullName>
        <shortName evidence="2">DTD</shortName>
        <ecNumber evidence="2">3.1.1.96</ecNumber>
    </recommendedName>
    <alternativeName>
        <fullName evidence="2">Gly-tRNA(Ala) deacylase</fullName>
        <ecNumber evidence="2">3.1.1.-</ecNumber>
    </alternativeName>
</protein>
<comment type="function">
    <text evidence="2">An aminoacyl-tRNA editing enzyme that deacylates mischarged D-aminoacyl-tRNAs. Also deacylates mischarged glycyl-tRNA(Ala), protecting cells against glycine mischarging by AlaRS. Acts via tRNA-based rather than protein-based catalysis; rejects L-amino acids rather than detecting D-amino acids in the active site. By recycling D-aminoacyl-tRNA to D-amino acids and free tRNA molecules, this enzyme counteracts the toxicity associated with the formation of D-aminoacyl-tRNA entities in vivo and helps enforce protein L-homochirality.</text>
</comment>
<keyword evidence="4" id="KW-1185">Reference proteome</keyword>
<keyword evidence="2" id="KW-0820">tRNA-binding</keyword>
<dbReference type="Pfam" id="PF02580">
    <property type="entry name" value="Tyr_Deacylase"/>
    <property type="match status" value="1"/>
</dbReference>
<comment type="catalytic activity">
    <reaction evidence="2">
        <text>a D-aminoacyl-tRNA + H2O = a tRNA + a D-alpha-amino acid + H(+)</text>
        <dbReference type="Rhea" id="RHEA:13953"/>
        <dbReference type="Rhea" id="RHEA-COMP:10123"/>
        <dbReference type="Rhea" id="RHEA-COMP:10124"/>
        <dbReference type="ChEBI" id="CHEBI:15377"/>
        <dbReference type="ChEBI" id="CHEBI:15378"/>
        <dbReference type="ChEBI" id="CHEBI:59871"/>
        <dbReference type="ChEBI" id="CHEBI:78442"/>
        <dbReference type="ChEBI" id="CHEBI:79333"/>
        <dbReference type="EC" id="3.1.1.96"/>
    </reaction>
</comment>